<comment type="caution">
    <text evidence="1">The sequence shown here is derived from an EMBL/GenBank/DDBJ whole genome shotgun (WGS) entry which is preliminary data.</text>
</comment>
<sequence length="234" mass="25368">MARKAFLVDAILFDLDGTLIDSTPGVFKAWATFAKDYDLNAEEVAHATHGRRLYDTLKEFCKIQDETILKAEIVRFEQEVIDGGPVVLPGALDLLGKLALEMGHRWTIVTSSSRVYAPAAISKCDIPVPQVGYITSDDVHQGKPHPAPYLAGAAKCGIDPKLKKCLVVEDAPSGLFSGHAAHATTLAVCTSHPRESIQKSGANPDYIVKDLTRVSVQWLADLGMIEVSVDESQE</sequence>
<dbReference type="Proteomes" id="UP000790709">
    <property type="component" value="Unassembled WGS sequence"/>
</dbReference>
<name>A0ACB8BBD2_9AGAM</name>
<reference evidence="1" key="1">
    <citation type="journal article" date="2021" name="New Phytol.">
        <title>Evolutionary innovations through gain and loss of genes in the ectomycorrhizal Boletales.</title>
        <authorList>
            <person name="Wu G."/>
            <person name="Miyauchi S."/>
            <person name="Morin E."/>
            <person name="Kuo A."/>
            <person name="Drula E."/>
            <person name="Varga T."/>
            <person name="Kohler A."/>
            <person name="Feng B."/>
            <person name="Cao Y."/>
            <person name="Lipzen A."/>
            <person name="Daum C."/>
            <person name="Hundley H."/>
            <person name="Pangilinan J."/>
            <person name="Johnson J."/>
            <person name="Barry K."/>
            <person name="LaButti K."/>
            <person name="Ng V."/>
            <person name="Ahrendt S."/>
            <person name="Min B."/>
            <person name="Choi I.G."/>
            <person name="Park H."/>
            <person name="Plett J.M."/>
            <person name="Magnuson J."/>
            <person name="Spatafora J.W."/>
            <person name="Nagy L.G."/>
            <person name="Henrissat B."/>
            <person name="Grigoriev I.V."/>
            <person name="Yang Z.L."/>
            <person name="Xu J."/>
            <person name="Martin F.M."/>
        </authorList>
    </citation>
    <scope>NUCLEOTIDE SEQUENCE</scope>
    <source>
        <strain evidence="1">KUC20120723A-06</strain>
    </source>
</reference>
<organism evidence="1 2">
    <name type="scientific">Leucogyrophana mollusca</name>
    <dbReference type="NCBI Taxonomy" id="85980"/>
    <lineage>
        <taxon>Eukaryota</taxon>
        <taxon>Fungi</taxon>
        <taxon>Dikarya</taxon>
        <taxon>Basidiomycota</taxon>
        <taxon>Agaricomycotina</taxon>
        <taxon>Agaricomycetes</taxon>
        <taxon>Agaricomycetidae</taxon>
        <taxon>Boletales</taxon>
        <taxon>Boletales incertae sedis</taxon>
        <taxon>Leucogyrophana</taxon>
    </lineage>
</organism>
<dbReference type="EMBL" id="MU266467">
    <property type="protein sequence ID" value="KAH7922934.1"/>
    <property type="molecule type" value="Genomic_DNA"/>
</dbReference>
<evidence type="ECO:0000313" key="2">
    <source>
        <dbReference type="Proteomes" id="UP000790709"/>
    </source>
</evidence>
<protein>
    <submittedName>
        <fullName evidence="1">HAD-like protein</fullName>
    </submittedName>
</protein>
<evidence type="ECO:0000313" key="1">
    <source>
        <dbReference type="EMBL" id="KAH7922934.1"/>
    </source>
</evidence>
<gene>
    <name evidence="1" type="ORF">BV22DRAFT_1113608</name>
</gene>
<accession>A0ACB8BBD2</accession>
<keyword evidence="2" id="KW-1185">Reference proteome</keyword>
<proteinExistence type="predicted"/>